<accession>A0AAE4Z6N6</accession>
<dbReference type="Proteomes" id="UP000702544">
    <property type="component" value="Unassembled WGS sequence"/>
</dbReference>
<dbReference type="AlphaFoldDB" id="A0AAE4Z6N6"/>
<proteinExistence type="predicted"/>
<protein>
    <recommendedName>
        <fullName evidence="4">Lipocalin-like domain-containing protein</fullName>
    </recommendedName>
</protein>
<dbReference type="EMBL" id="JAACAK010000009">
    <property type="protein sequence ID" value="NIR73707.1"/>
    <property type="molecule type" value="Genomic_DNA"/>
</dbReference>
<evidence type="ECO:0000313" key="2">
    <source>
        <dbReference type="EMBL" id="NIR73707.1"/>
    </source>
</evidence>
<comment type="caution">
    <text evidence="2">The sequence shown here is derived from an EMBL/GenBank/DDBJ whole genome shotgun (WGS) entry which is preliminary data.</text>
</comment>
<gene>
    <name evidence="2" type="ORF">GWO12_01125</name>
</gene>
<reference evidence="2 3" key="1">
    <citation type="submission" date="2020-01" db="EMBL/GenBank/DDBJ databases">
        <title>Genomes assembled from Gulf of Kutch pelagic sediment metagenomes.</title>
        <authorList>
            <person name="Chandrashekar M."/>
            <person name="Mahajan M.S."/>
            <person name="Dave K.J."/>
            <person name="Vatsa P."/>
            <person name="Nathani N.M."/>
        </authorList>
    </citation>
    <scope>NUCLEOTIDE SEQUENCE [LARGE SCALE GENOMIC DNA]</scope>
    <source>
        <strain evidence="2">KS3-K002</strain>
    </source>
</reference>
<feature type="chain" id="PRO_5041977449" description="Lipocalin-like domain-containing protein" evidence="1">
    <location>
        <begin position="23"/>
        <end position="158"/>
    </location>
</feature>
<organism evidence="2 3">
    <name type="scientific">Candidatus Kutchimonas denitrificans</name>
    <dbReference type="NCBI Taxonomy" id="3056748"/>
    <lineage>
        <taxon>Bacteria</taxon>
        <taxon>Pseudomonadati</taxon>
        <taxon>Gemmatimonadota</taxon>
        <taxon>Gemmatimonadia</taxon>
        <taxon>Candidatus Palauibacterales</taxon>
        <taxon>Candidatus Palauibacteraceae</taxon>
        <taxon>Candidatus Kutchimonas</taxon>
    </lineage>
</organism>
<feature type="signal peptide" evidence="1">
    <location>
        <begin position="1"/>
        <end position="22"/>
    </location>
</feature>
<evidence type="ECO:0000313" key="3">
    <source>
        <dbReference type="Proteomes" id="UP000702544"/>
    </source>
</evidence>
<dbReference type="PROSITE" id="PS51257">
    <property type="entry name" value="PROKAR_LIPOPROTEIN"/>
    <property type="match status" value="1"/>
</dbReference>
<name>A0AAE4Z6N6_9BACT</name>
<keyword evidence="1" id="KW-0732">Signal</keyword>
<sequence length="158" mass="16249">MKLTRMAVVLSLAGAVALGACDDDDNGVTGPTIADLVGNWAATAATLTPQGGSPLDLIGLGTVITLSVQSDASYEFTINNAVLQISDTITGDFTITGNNTGELTNDDDPADTLDVTFALTNNNNTLDVTVPDAELVDLSDPPDGIPDPATLDMTLVRQ</sequence>
<evidence type="ECO:0000256" key="1">
    <source>
        <dbReference type="SAM" id="SignalP"/>
    </source>
</evidence>
<evidence type="ECO:0008006" key="4">
    <source>
        <dbReference type="Google" id="ProtNLM"/>
    </source>
</evidence>